<protein>
    <recommendedName>
        <fullName evidence="3">HK97 gp10 family phage protein</fullName>
    </recommendedName>
</protein>
<dbReference type="AlphaFoldDB" id="A0A1G8KCE7"/>
<dbReference type="Proteomes" id="UP000198923">
    <property type="component" value="Unassembled WGS sequence"/>
</dbReference>
<accession>A0A1G8KCE7</accession>
<dbReference type="RefSeq" id="WP_093175643.1">
    <property type="nucleotide sequence ID" value="NZ_FNCN01000049.1"/>
</dbReference>
<dbReference type="Pfam" id="PF17395">
    <property type="entry name" value="DUF5403"/>
    <property type="match status" value="1"/>
</dbReference>
<dbReference type="InterPro" id="IPR039452">
    <property type="entry name" value="DUF5403"/>
</dbReference>
<keyword evidence="2" id="KW-1185">Reference proteome</keyword>
<dbReference type="OrthoDB" id="3696411at2"/>
<organism evidence="1 2">
    <name type="scientific">Sinosporangium album</name>
    <dbReference type="NCBI Taxonomy" id="504805"/>
    <lineage>
        <taxon>Bacteria</taxon>
        <taxon>Bacillati</taxon>
        <taxon>Actinomycetota</taxon>
        <taxon>Actinomycetes</taxon>
        <taxon>Streptosporangiales</taxon>
        <taxon>Streptosporangiaceae</taxon>
        <taxon>Sinosporangium</taxon>
    </lineage>
</organism>
<name>A0A1G8KCE7_9ACTN</name>
<reference evidence="1 2" key="1">
    <citation type="submission" date="2016-10" db="EMBL/GenBank/DDBJ databases">
        <authorList>
            <person name="de Groot N.N."/>
        </authorList>
    </citation>
    <scope>NUCLEOTIDE SEQUENCE [LARGE SCALE GENOMIC DNA]</scope>
    <source>
        <strain evidence="1 2">CPCC 201354</strain>
    </source>
</reference>
<proteinExistence type="predicted"/>
<dbReference type="EMBL" id="FNCN01000049">
    <property type="protein sequence ID" value="SDI41081.1"/>
    <property type="molecule type" value="Genomic_DNA"/>
</dbReference>
<evidence type="ECO:0000313" key="1">
    <source>
        <dbReference type="EMBL" id="SDI41081.1"/>
    </source>
</evidence>
<dbReference type="STRING" id="504805.SAMN05421505_14930"/>
<sequence length="100" mass="10460">MAQVYAGINRIVSREPGVKAAVRAKAEEIGGRGRAFLAAHRDTGAAAVEVTSGRVDSVVSLVDPNALSIEYGHAAYTRKDGREVGASQGLYVIHRAAGLQ</sequence>
<evidence type="ECO:0000313" key="2">
    <source>
        <dbReference type="Proteomes" id="UP000198923"/>
    </source>
</evidence>
<evidence type="ECO:0008006" key="3">
    <source>
        <dbReference type="Google" id="ProtNLM"/>
    </source>
</evidence>
<gene>
    <name evidence="1" type="ORF">SAMN05421505_14930</name>
</gene>